<sequence>MRKQDKRVKDERYGSPFQALNLLREVTQTMQ</sequence>
<dbReference type="InParanoid" id="Q7RDT6"/>
<dbReference type="AlphaFoldDB" id="Q7RDT6"/>
<comment type="caution">
    <text evidence="1">The sequence shown here is derived from an EMBL/GenBank/DDBJ whole genome shotgun (WGS) entry which is preliminary data.</text>
</comment>
<dbReference type="EMBL" id="AABL01001681">
    <property type="protein sequence ID" value="EAA17342.1"/>
    <property type="molecule type" value="Genomic_DNA"/>
</dbReference>
<proteinExistence type="predicted"/>
<gene>
    <name evidence="1" type="ORF">PY05334</name>
</gene>
<organism evidence="1 2">
    <name type="scientific">Plasmodium yoelii yoelii</name>
    <dbReference type="NCBI Taxonomy" id="73239"/>
    <lineage>
        <taxon>Eukaryota</taxon>
        <taxon>Sar</taxon>
        <taxon>Alveolata</taxon>
        <taxon>Apicomplexa</taxon>
        <taxon>Aconoidasida</taxon>
        <taxon>Haemosporida</taxon>
        <taxon>Plasmodiidae</taxon>
        <taxon>Plasmodium</taxon>
        <taxon>Plasmodium (Vinckeia)</taxon>
    </lineage>
</organism>
<dbReference type="Proteomes" id="UP000008553">
    <property type="component" value="Unassembled WGS sequence"/>
</dbReference>
<evidence type="ECO:0000313" key="2">
    <source>
        <dbReference type="Proteomes" id="UP000008553"/>
    </source>
</evidence>
<protein>
    <submittedName>
        <fullName evidence="1">Uncharacterized protein</fullName>
    </submittedName>
</protein>
<accession>Q7RDT6</accession>
<name>Q7RDT6_PLAYO</name>
<evidence type="ECO:0000313" key="1">
    <source>
        <dbReference type="EMBL" id="EAA17342.1"/>
    </source>
</evidence>
<dbReference type="PaxDb" id="73239-Q7RDT6"/>
<reference evidence="1 2" key="1">
    <citation type="journal article" date="2002" name="Nature">
        <title>Genome sequence and comparative analysis of the model rodent malaria parasite Plasmodium yoelii yoelii.</title>
        <authorList>
            <person name="Carlton J.M."/>
            <person name="Angiuoli S.V."/>
            <person name="Suh B.B."/>
            <person name="Kooij T.W."/>
            <person name="Pertea M."/>
            <person name="Silva J.C."/>
            <person name="Ermolaeva M.D."/>
            <person name="Allen J.E."/>
            <person name="Selengut J.D."/>
            <person name="Koo H.L."/>
            <person name="Peterson J.D."/>
            <person name="Pop M."/>
            <person name="Kosack D.S."/>
            <person name="Shumway M.F."/>
            <person name="Bidwell S.L."/>
            <person name="Shallom S.J."/>
            <person name="van Aken S.E."/>
            <person name="Riedmuller S.B."/>
            <person name="Feldblyum T.V."/>
            <person name="Cho J.K."/>
            <person name="Quackenbush J."/>
            <person name="Sedegah M."/>
            <person name="Shoaibi A."/>
            <person name="Cummings L.M."/>
            <person name="Florens L."/>
            <person name="Yates J.R."/>
            <person name="Raine J.D."/>
            <person name="Sinden R.E."/>
            <person name="Harris M.A."/>
            <person name="Cunningham D.A."/>
            <person name="Preiser P.R."/>
            <person name="Bergman L.W."/>
            <person name="Vaidya A.B."/>
            <person name="van Lin L.H."/>
            <person name="Janse C.J."/>
            <person name="Waters A.P."/>
            <person name="Smith H.O."/>
            <person name="White O.R."/>
            <person name="Salzberg S.L."/>
            <person name="Venter J.C."/>
            <person name="Fraser C.M."/>
            <person name="Hoffman S.L."/>
            <person name="Gardner M.J."/>
            <person name="Carucci D.J."/>
        </authorList>
    </citation>
    <scope>NUCLEOTIDE SEQUENCE [LARGE SCALE GENOMIC DNA]</scope>
    <source>
        <strain evidence="1 2">17XNL</strain>
    </source>
</reference>
<keyword evidence="2" id="KW-1185">Reference proteome</keyword>